<dbReference type="AlphaFoldDB" id="M7MLV9"/>
<reference evidence="1 2" key="1">
    <citation type="journal article" date="2013" name="Genome Announc.">
        <title>Draft Genome Sequence of Arthrobacter gangotriensis Strain Lz1yT, Isolated from a Penguin Rookery Soil Sample Collected in Antarctica, near the Indian Station Dakshin Gangotri.</title>
        <authorList>
            <person name="Shivaji S."/>
            <person name="Ara S."/>
            <person name="Bandi S."/>
            <person name="Singh A."/>
            <person name="Kumar Pinnaka A."/>
        </authorList>
    </citation>
    <scope>NUCLEOTIDE SEQUENCE [LARGE SCALE GENOMIC DNA]</scope>
    <source>
        <strain evidence="1 2">Lz1y</strain>
    </source>
</reference>
<proteinExistence type="predicted"/>
<evidence type="ECO:0000313" key="1">
    <source>
        <dbReference type="EMBL" id="EMQ97297.1"/>
    </source>
</evidence>
<accession>M7MLV9</accession>
<keyword evidence="2" id="KW-1185">Reference proteome</keyword>
<organism evidence="1 2">
    <name type="scientific">Paeniglutamicibacter gangotriensis Lz1y</name>
    <dbReference type="NCBI Taxonomy" id="1276920"/>
    <lineage>
        <taxon>Bacteria</taxon>
        <taxon>Bacillati</taxon>
        <taxon>Actinomycetota</taxon>
        <taxon>Actinomycetes</taxon>
        <taxon>Micrococcales</taxon>
        <taxon>Micrococcaceae</taxon>
        <taxon>Paeniglutamicibacter</taxon>
    </lineage>
</organism>
<dbReference type="eggNOG" id="COG3153">
    <property type="taxonomic scope" value="Bacteria"/>
</dbReference>
<name>M7MLV9_9MICC</name>
<dbReference type="EMBL" id="AOCK01000011">
    <property type="protein sequence ID" value="EMQ97297.1"/>
    <property type="molecule type" value="Genomic_DNA"/>
</dbReference>
<protein>
    <submittedName>
        <fullName evidence="1">Uncharacterized protein</fullName>
    </submittedName>
</protein>
<dbReference type="PATRIC" id="fig|1276920.7.peg.3469"/>
<gene>
    <name evidence="1" type="ORF">ADIAG_03464</name>
</gene>
<sequence length="55" mass="6148">MNPMAEPNKYLKAYNDQLRTDAETPSAIQVEKLDVLRLATFAGGRGFITYRDLGS</sequence>
<comment type="caution">
    <text evidence="1">The sequence shown here is derived from an EMBL/GenBank/DDBJ whole genome shotgun (WGS) entry which is preliminary data.</text>
</comment>
<dbReference type="Proteomes" id="UP000012015">
    <property type="component" value="Unassembled WGS sequence"/>
</dbReference>
<evidence type="ECO:0000313" key="2">
    <source>
        <dbReference type="Proteomes" id="UP000012015"/>
    </source>
</evidence>
<dbReference type="STRING" id="1276920.ADIAG_03464"/>